<sequence length="85" mass="8531">MSGFIRRTAARALDLTGYLSPSSSPPPDDDPAPRRGITAVLARPDAPPVLAASAQGSSEASPTAPVAPPIISHAFTVQSALPGVS</sequence>
<feature type="region of interest" description="Disordered" evidence="1">
    <location>
        <begin position="16"/>
        <end position="35"/>
    </location>
</feature>
<keyword evidence="3" id="KW-1185">Reference proteome</keyword>
<dbReference type="AlphaFoldDB" id="A0A8J5IPB3"/>
<evidence type="ECO:0000313" key="2">
    <source>
        <dbReference type="EMBL" id="KAG6941562.1"/>
    </source>
</evidence>
<evidence type="ECO:0000256" key="1">
    <source>
        <dbReference type="SAM" id="MobiDB-lite"/>
    </source>
</evidence>
<proteinExistence type="predicted"/>
<dbReference type="EMBL" id="JAENGY010003579">
    <property type="protein sequence ID" value="KAG6941562.1"/>
    <property type="molecule type" value="Genomic_DNA"/>
</dbReference>
<protein>
    <submittedName>
        <fullName evidence="2">Uncharacterized protein</fullName>
    </submittedName>
</protein>
<evidence type="ECO:0000313" key="3">
    <source>
        <dbReference type="Proteomes" id="UP000709295"/>
    </source>
</evidence>
<dbReference type="Proteomes" id="UP000709295">
    <property type="component" value="Unassembled WGS sequence"/>
</dbReference>
<comment type="caution">
    <text evidence="2">The sequence shown here is derived from an EMBL/GenBank/DDBJ whole genome shotgun (WGS) entry which is preliminary data.</text>
</comment>
<reference evidence="2" key="1">
    <citation type="submission" date="2021-01" db="EMBL/GenBank/DDBJ databases">
        <title>Phytophthora aleatoria, a newly-described species from Pinus radiata is distinct from Phytophthora cactorum isolates based on comparative genomics.</title>
        <authorList>
            <person name="Mcdougal R."/>
            <person name="Panda P."/>
            <person name="Williams N."/>
            <person name="Studholme D.J."/>
        </authorList>
    </citation>
    <scope>NUCLEOTIDE SEQUENCE</scope>
    <source>
        <strain evidence="2">NZFS 4037</strain>
    </source>
</reference>
<organism evidence="2 3">
    <name type="scientific">Phytophthora aleatoria</name>
    <dbReference type="NCBI Taxonomy" id="2496075"/>
    <lineage>
        <taxon>Eukaryota</taxon>
        <taxon>Sar</taxon>
        <taxon>Stramenopiles</taxon>
        <taxon>Oomycota</taxon>
        <taxon>Peronosporomycetes</taxon>
        <taxon>Peronosporales</taxon>
        <taxon>Peronosporaceae</taxon>
        <taxon>Phytophthora</taxon>
    </lineage>
</organism>
<feature type="region of interest" description="Disordered" evidence="1">
    <location>
        <begin position="46"/>
        <end position="67"/>
    </location>
</feature>
<gene>
    <name evidence="2" type="ORF">JG688_00018602</name>
</gene>
<accession>A0A8J5IPB3</accession>
<name>A0A8J5IPB3_9STRA</name>